<gene>
    <name evidence="1" type="ORF">Apa02nite_006050</name>
</gene>
<comment type="caution">
    <text evidence="1">The sequence shown here is derived from an EMBL/GenBank/DDBJ whole genome shotgun (WGS) entry which is preliminary data.</text>
</comment>
<accession>A0ABQ4B1P9</accession>
<sequence>MPRPIDVYGARAAASTPGIPGKPSCLYLSGTVVAGAQNSGSWKPLGFPPARLEPTLSSTPMAPESGRIICPPSSRSMYQRVSLYWQLSVMSPVTMVKPSGVLVRGPLVIPRMALTMACVRCVDRNSCGRYAESNG</sequence>
<reference evidence="1 2" key="1">
    <citation type="submission" date="2021-01" db="EMBL/GenBank/DDBJ databases">
        <title>Whole genome shotgun sequence of Actinoplanes palleronii NBRC 14916.</title>
        <authorList>
            <person name="Komaki H."/>
            <person name="Tamura T."/>
        </authorList>
    </citation>
    <scope>NUCLEOTIDE SEQUENCE [LARGE SCALE GENOMIC DNA]</scope>
    <source>
        <strain evidence="1 2">NBRC 14916</strain>
    </source>
</reference>
<protein>
    <submittedName>
        <fullName evidence="1">Uncharacterized protein</fullName>
    </submittedName>
</protein>
<dbReference type="Proteomes" id="UP000624709">
    <property type="component" value="Unassembled WGS sequence"/>
</dbReference>
<name>A0ABQ4B1P9_9ACTN</name>
<organism evidence="1 2">
    <name type="scientific">Actinoplanes palleronii</name>
    <dbReference type="NCBI Taxonomy" id="113570"/>
    <lineage>
        <taxon>Bacteria</taxon>
        <taxon>Bacillati</taxon>
        <taxon>Actinomycetota</taxon>
        <taxon>Actinomycetes</taxon>
        <taxon>Micromonosporales</taxon>
        <taxon>Micromonosporaceae</taxon>
        <taxon>Actinoplanes</taxon>
    </lineage>
</organism>
<keyword evidence="2" id="KW-1185">Reference proteome</keyword>
<dbReference type="EMBL" id="BOMS01000009">
    <property type="protein sequence ID" value="GIE64497.1"/>
    <property type="molecule type" value="Genomic_DNA"/>
</dbReference>
<evidence type="ECO:0000313" key="1">
    <source>
        <dbReference type="EMBL" id="GIE64497.1"/>
    </source>
</evidence>
<evidence type="ECO:0000313" key="2">
    <source>
        <dbReference type="Proteomes" id="UP000624709"/>
    </source>
</evidence>
<proteinExistence type="predicted"/>